<evidence type="ECO:0000313" key="2">
    <source>
        <dbReference type="EMBL" id="KAG0151337.1"/>
    </source>
</evidence>
<dbReference type="PANTHER" id="PTHR15615">
    <property type="match status" value="1"/>
</dbReference>
<dbReference type="AlphaFoldDB" id="A0A9P6NVV1"/>
<feature type="region of interest" description="Disordered" evidence="1">
    <location>
        <begin position="294"/>
        <end position="385"/>
    </location>
</feature>
<accession>A0A9P6NVV1</accession>
<feature type="region of interest" description="Disordered" evidence="1">
    <location>
        <begin position="645"/>
        <end position="681"/>
    </location>
</feature>
<feature type="compositionally biased region" description="Polar residues" evidence="1">
    <location>
        <begin position="593"/>
        <end position="606"/>
    </location>
</feature>
<dbReference type="Proteomes" id="UP000886653">
    <property type="component" value="Unassembled WGS sequence"/>
</dbReference>
<feature type="region of interest" description="Disordered" evidence="1">
    <location>
        <begin position="1"/>
        <end position="84"/>
    </location>
</feature>
<feature type="compositionally biased region" description="Low complexity" evidence="1">
    <location>
        <begin position="435"/>
        <end position="445"/>
    </location>
</feature>
<dbReference type="GO" id="GO:0019901">
    <property type="term" value="F:protein kinase binding"/>
    <property type="evidence" value="ECO:0007669"/>
    <property type="project" value="InterPro"/>
</dbReference>
<comment type="caution">
    <text evidence="2">The sequence shown here is derived from an EMBL/GenBank/DDBJ whole genome shotgun (WGS) entry which is preliminary data.</text>
</comment>
<evidence type="ECO:0008006" key="4">
    <source>
        <dbReference type="Google" id="ProtNLM"/>
    </source>
</evidence>
<feature type="region of interest" description="Disordered" evidence="1">
    <location>
        <begin position="584"/>
        <end position="606"/>
    </location>
</feature>
<dbReference type="OrthoDB" id="244495at2759"/>
<feature type="compositionally biased region" description="Basic and acidic residues" evidence="1">
    <location>
        <begin position="296"/>
        <end position="305"/>
    </location>
</feature>
<dbReference type="InterPro" id="IPR036915">
    <property type="entry name" value="Cyclin-like_sf"/>
</dbReference>
<dbReference type="EMBL" id="MU167213">
    <property type="protein sequence ID" value="KAG0151337.1"/>
    <property type="molecule type" value="Genomic_DNA"/>
</dbReference>
<protein>
    <recommendedName>
        <fullName evidence="4">Cyclin</fullName>
    </recommendedName>
</protein>
<dbReference type="Pfam" id="PF08613">
    <property type="entry name" value="Cyclin"/>
    <property type="match status" value="1"/>
</dbReference>
<feature type="compositionally biased region" description="Polar residues" evidence="1">
    <location>
        <begin position="661"/>
        <end position="670"/>
    </location>
</feature>
<gene>
    <name evidence="2" type="ORF">CROQUDRAFT_667923</name>
</gene>
<feature type="compositionally biased region" description="Polar residues" evidence="1">
    <location>
        <begin position="350"/>
        <end position="378"/>
    </location>
</feature>
<dbReference type="InterPro" id="IPR013922">
    <property type="entry name" value="Cyclin_PHO80-like"/>
</dbReference>
<feature type="region of interest" description="Disordered" evidence="1">
    <location>
        <begin position="406"/>
        <end position="524"/>
    </location>
</feature>
<name>A0A9P6NVV1_9BASI</name>
<dbReference type="SUPFAM" id="SSF47954">
    <property type="entry name" value="Cyclin-like"/>
    <property type="match status" value="1"/>
</dbReference>
<dbReference type="GO" id="GO:0000307">
    <property type="term" value="C:cyclin-dependent protein kinase holoenzyme complex"/>
    <property type="evidence" value="ECO:0007669"/>
    <property type="project" value="TreeGrafter"/>
</dbReference>
<organism evidence="2 3">
    <name type="scientific">Cronartium quercuum f. sp. fusiforme G11</name>
    <dbReference type="NCBI Taxonomy" id="708437"/>
    <lineage>
        <taxon>Eukaryota</taxon>
        <taxon>Fungi</taxon>
        <taxon>Dikarya</taxon>
        <taxon>Basidiomycota</taxon>
        <taxon>Pucciniomycotina</taxon>
        <taxon>Pucciniomycetes</taxon>
        <taxon>Pucciniales</taxon>
        <taxon>Coleosporiaceae</taxon>
        <taxon>Cronartium</taxon>
    </lineage>
</organism>
<feature type="compositionally biased region" description="Polar residues" evidence="1">
    <location>
        <begin position="43"/>
        <end position="52"/>
    </location>
</feature>
<evidence type="ECO:0000313" key="3">
    <source>
        <dbReference type="Proteomes" id="UP000886653"/>
    </source>
</evidence>
<dbReference type="GO" id="GO:0016538">
    <property type="term" value="F:cyclin-dependent protein serine/threonine kinase regulator activity"/>
    <property type="evidence" value="ECO:0007669"/>
    <property type="project" value="TreeGrafter"/>
</dbReference>
<feature type="compositionally biased region" description="Pro residues" evidence="1">
    <location>
        <begin position="70"/>
        <end position="84"/>
    </location>
</feature>
<sequence length="681" mass="74104">MDLHPASRLPPLSPAYQPQPGPSSALSHTSHSFHPPPSAPSHLTSPAFNNCTPLPRLRHPQTLSERCPTRPSPPSPLPASGSVPPPPMNKVAEFAAQMICYLWFAEPSSLSRTELGIATAGSGSSSASISTAQLVPQPEFVMFIHNVLNTTQLSHSVVLLALFYIHRLKCLNPIKPNAKSEYRIGVVSLMLANKMLDDHTYTAKTWSDVSRLPLASLNDGEIEFLQGLNFELHVNIRDFSAWFRLLHGMVHLKDRHTASALASKPGTRWTKKMRMVSGEGLHVLEGLVSPIRNSRMMKEEEDRATKAQLKVLPPTPTRPTTLINSQSSGTRPEPSTAHPTHPYNLRRSTRTVSQITSTRSMHPIRQTTISPSTNSSPGQYAPPSWGPSPLVPANYSRPVLPFPNLTPLQVSDGQARPPTAAYKSRPHSSYQPYQPSARPSAPASATHKRNLSDTIDSDQLPSSQPRKRVASMVDASFASHQSTSTRKPPVLSCPLQARLPPIALSRSSPPTPPGQPDSCHHHLTPQNASHLNYLTHAIVPAQAGCVPELYFHSLAAGHRPGPGQLLRQEVKRGSQVYVFGSQPWREGTPMARSRQSSPTHPASSALYNLLPPISHSTPSPYPTTAYSTFSNAGMPGVIWPSGPMPSHHLHSHQLLPGQSSRSGLDQQPWSTGALRNGLLGR</sequence>
<dbReference type="CDD" id="cd20557">
    <property type="entry name" value="CYCLIN_ScPCL1-like"/>
    <property type="match status" value="1"/>
</dbReference>
<dbReference type="Gene3D" id="1.10.472.10">
    <property type="entry name" value="Cyclin-like"/>
    <property type="match status" value="1"/>
</dbReference>
<feature type="compositionally biased region" description="Polar residues" evidence="1">
    <location>
        <begin position="452"/>
        <end position="464"/>
    </location>
</feature>
<evidence type="ECO:0000256" key="1">
    <source>
        <dbReference type="SAM" id="MobiDB-lite"/>
    </source>
</evidence>
<dbReference type="GO" id="GO:0005634">
    <property type="term" value="C:nucleus"/>
    <property type="evidence" value="ECO:0007669"/>
    <property type="project" value="TreeGrafter"/>
</dbReference>
<keyword evidence="3" id="KW-1185">Reference proteome</keyword>
<proteinExistence type="predicted"/>
<reference evidence="2" key="1">
    <citation type="submission" date="2013-11" db="EMBL/GenBank/DDBJ databases">
        <title>Genome sequence of the fusiform rust pathogen reveals effectors for host alternation and coevolution with pine.</title>
        <authorList>
            <consortium name="DOE Joint Genome Institute"/>
            <person name="Smith K."/>
            <person name="Pendleton A."/>
            <person name="Kubisiak T."/>
            <person name="Anderson C."/>
            <person name="Salamov A."/>
            <person name="Aerts A."/>
            <person name="Riley R."/>
            <person name="Clum A."/>
            <person name="Lindquist E."/>
            <person name="Ence D."/>
            <person name="Campbell M."/>
            <person name="Kronenberg Z."/>
            <person name="Feau N."/>
            <person name="Dhillon B."/>
            <person name="Hamelin R."/>
            <person name="Burleigh J."/>
            <person name="Smith J."/>
            <person name="Yandell M."/>
            <person name="Nelson C."/>
            <person name="Grigoriev I."/>
            <person name="Davis J."/>
        </authorList>
    </citation>
    <scope>NUCLEOTIDE SEQUENCE</scope>
    <source>
        <strain evidence="2">G11</strain>
    </source>
</reference>
<feature type="compositionally biased region" description="Pro residues" evidence="1">
    <location>
        <begin position="11"/>
        <end position="21"/>
    </location>
</feature>
<dbReference type="PANTHER" id="PTHR15615:SF27">
    <property type="entry name" value="PHO85 CYCLIN CLG1"/>
    <property type="match status" value="1"/>
</dbReference>